<feature type="region of interest" description="Disordered" evidence="1">
    <location>
        <begin position="1"/>
        <end position="23"/>
    </location>
</feature>
<evidence type="ECO:0000313" key="2">
    <source>
        <dbReference type="EMBL" id="QGF24477.1"/>
    </source>
</evidence>
<dbReference type="KEGG" id="rain:Rai3103_13390"/>
<reference evidence="2 3" key="1">
    <citation type="submission" date="2019-10" db="EMBL/GenBank/DDBJ databases">
        <title>Genomic analysis of Raineyella sp. CBA3103.</title>
        <authorList>
            <person name="Roh S.W."/>
        </authorList>
    </citation>
    <scope>NUCLEOTIDE SEQUENCE [LARGE SCALE GENOMIC DNA]</scope>
    <source>
        <strain evidence="2 3">CBA3103</strain>
    </source>
</reference>
<dbReference type="Proteomes" id="UP000386847">
    <property type="component" value="Chromosome"/>
</dbReference>
<organism evidence="2 3">
    <name type="scientific">Raineyella fluvialis</name>
    <dbReference type="NCBI Taxonomy" id="2662261"/>
    <lineage>
        <taxon>Bacteria</taxon>
        <taxon>Bacillati</taxon>
        <taxon>Actinomycetota</taxon>
        <taxon>Actinomycetes</taxon>
        <taxon>Propionibacteriales</taxon>
        <taxon>Propionibacteriaceae</taxon>
        <taxon>Raineyella</taxon>
    </lineage>
</organism>
<keyword evidence="3" id="KW-1185">Reference proteome</keyword>
<name>A0A5Q2FFB7_9ACTN</name>
<sequence>MDEGNAPPLPGLPDWPEMTTVPPARPVAEGATLLTDGVMVTLGGDIDGDPIAVTAGYGLPEDPCDHIGQLAEIEALARFADIRRLALVADLVEAAPPVGRERRLPLGGDGTPAVPEFLHLEVGGALALAPDRAKLLIGDALDLKWRHPRLWNQMIHARLPVWRAQHVARRCHHLPASTALWIDDRIGDVLPGLSWARAQRLLDGEITAADPATAEKDAAARDRRRVDLFPRPGSGAATGMFAILDTTDAAQLDQTLAVMAARLAETGDTTDLDTRRARALGLLARGHHPDQTPLVHLYVHTTPDATLARVEDHGPLGPTGLAHLLQGCRVRYTRVIDHADTLPVDAYEVPDRMREQLILTQPVDVAPYGTLTARRADADHTIPWDRGGPTALPNLGPLSRTAHRARTHGGYHLTQPVPGQWHWHTPRGQHFIVTNHGTIRLRQ</sequence>
<dbReference type="EMBL" id="CP045725">
    <property type="protein sequence ID" value="QGF24477.1"/>
    <property type="molecule type" value="Genomic_DNA"/>
</dbReference>
<dbReference type="RefSeq" id="WP_153573006.1">
    <property type="nucleotide sequence ID" value="NZ_CP045725.1"/>
</dbReference>
<proteinExistence type="predicted"/>
<evidence type="ECO:0000256" key="1">
    <source>
        <dbReference type="SAM" id="MobiDB-lite"/>
    </source>
</evidence>
<gene>
    <name evidence="2" type="ORF">Rai3103_13390</name>
</gene>
<accession>A0A5Q2FFB7</accession>
<dbReference type="InterPro" id="IPR003615">
    <property type="entry name" value="HNH_nuc"/>
</dbReference>
<evidence type="ECO:0000313" key="3">
    <source>
        <dbReference type="Proteomes" id="UP000386847"/>
    </source>
</evidence>
<dbReference type="AlphaFoldDB" id="A0A5Q2FFB7"/>
<dbReference type="CDD" id="cd00085">
    <property type="entry name" value="HNHc"/>
    <property type="match status" value="1"/>
</dbReference>
<protein>
    <submittedName>
        <fullName evidence="2">DUF222 domain-containing protein</fullName>
    </submittedName>
</protein>